<name>A0ABS8Y8M1_DATST</name>
<evidence type="ECO:0000313" key="1">
    <source>
        <dbReference type="EMBL" id="MCE5166950.1"/>
    </source>
</evidence>
<evidence type="ECO:0000313" key="2">
    <source>
        <dbReference type="Proteomes" id="UP000823775"/>
    </source>
</evidence>
<organism evidence="1 2">
    <name type="scientific">Datura stramonium</name>
    <name type="common">Jimsonweed</name>
    <name type="synonym">Common thornapple</name>
    <dbReference type="NCBI Taxonomy" id="4076"/>
    <lineage>
        <taxon>Eukaryota</taxon>
        <taxon>Viridiplantae</taxon>
        <taxon>Streptophyta</taxon>
        <taxon>Embryophyta</taxon>
        <taxon>Tracheophyta</taxon>
        <taxon>Spermatophyta</taxon>
        <taxon>Magnoliopsida</taxon>
        <taxon>eudicotyledons</taxon>
        <taxon>Gunneridae</taxon>
        <taxon>Pentapetalae</taxon>
        <taxon>asterids</taxon>
        <taxon>lamiids</taxon>
        <taxon>Solanales</taxon>
        <taxon>Solanaceae</taxon>
        <taxon>Solanoideae</taxon>
        <taxon>Datureae</taxon>
        <taxon>Datura</taxon>
    </lineage>
</organism>
<sequence>MGSCAHWPVAGANNYSILLGRKRSPGSTSTGDGDSFLKTVYSVESEYSNNKIESIPIRKENFIIPGFPNLTTGTETLLFQAGNMELLFGTSFDLRLAATIKVIVGVFSIGEA</sequence>
<comment type="caution">
    <text evidence="1">The sequence shown here is derived from an EMBL/GenBank/DDBJ whole genome shotgun (WGS) entry which is preliminary data.</text>
</comment>
<proteinExistence type="predicted"/>
<reference evidence="1 2" key="1">
    <citation type="journal article" date="2021" name="BMC Genomics">
        <title>Datura genome reveals duplications of psychoactive alkaloid biosynthetic genes and high mutation rate following tissue culture.</title>
        <authorList>
            <person name="Rajewski A."/>
            <person name="Carter-House D."/>
            <person name="Stajich J."/>
            <person name="Litt A."/>
        </authorList>
    </citation>
    <scope>NUCLEOTIDE SEQUENCE [LARGE SCALE GENOMIC DNA]</scope>
    <source>
        <strain evidence="1">AR-01</strain>
    </source>
</reference>
<dbReference type="EMBL" id="JACEIK010038964">
    <property type="protein sequence ID" value="MCE5166950.1"/>
    <property type="molecule type" value="Genomic_DNA"/>
</dbReference>
<dbReference type="Proteomes" id="UP000823775">
    <property type="component" value="Unassembled WGS sequence"/>
</dbReference>
<accession>A0ABS8Y8M1</accession>
<gene>
    <name evidence="1" type="ORF">HAX54_030998</name>
</gene>
<protein>
    <submittedName>
        <fullName evidence="1">Uncharacterized protein</fullName>
    </submittedName>
</protein>
<keyword evidence="2" id="KW-1185">Reference proteome</keyword>